<feature type="domain" description="BFD-like [2Fe-2S]-binding" evidence="19">
    <location>
        <begin position="481"/>
        <end position="530"/>
    </location>
</feature>
<dbReference type="PRINTS" id="PR00411">
    <property type="entry name" value="PNDRDTASEI"/>
</dbReference>
<dbReference type="Pfam" id="PF07992">
    <property type="entry name" value="Pyr_redox_2"/>
    <property type="match status" value="1"/>
</dbReference>
<feature type="domain" description="NADH-rubredoxin oxidoreductase C-terminal" evidence="21">
    <location>
        <begin position="316"/>
        <end position="382"/>
    </location>
</feature>
<evidence type="ECO:0000256" key="10">
    <source>
        <dbReference type="ARBA" id="ARBA00023002"/>
    </source>
</evidence>
<evidence type="ECO:0000256" key="2">
    <source>
        <dbReference type="ARBA" id="ARBA00005096"/>
    </source>
</evidence>
<dbReference type="InterPro" id="IPR052034">
    <property type="entry name" value="NasD-like"/>
</dbReference>
<evidence type="ECO:0000256" key="4">
    <source>
        <dbReference type="ARBA" id="ARBA00022485"/>
    </source>
</evidence>
<dbReference type="InterPro" id="IPR006067">
    <property type="entry name" value="NO2/SO3_Rdtase_4Fe4S_dom"/>
</dbReference>
<dbReference type="SUPFAM" id="SSF55124">
    <property type="entry name" value="Nitrite/Sulfite reductase N-terminal domain-like"/>
    <property type="match status" value="1"/>
</dbReference>
<organism evidence="22 23">
    <name type="scientific">Paludifilum halophilum</name>
    <dbReference type="NCBI Taxonomy" id="1642702"/>
    <lineage>
        <taxon>Bacteria</taxon>
        <taxon>Bacillati</taxon>
        <taxon>Bacillota</taxon>
        <taxon>Bacilli</taxon>
        <taxon>Bacillales</taxon>
        <taxon>Thermoactinomycetaceae</taxon>
        <taxon>Paludifilum</taxon>
    </lineage>
</organism>
<keyword evidence="23" id="KW-1185">Reference proteome</keyword>
<dbReference type="Proteomes" id="UP000215459">
    <property type="component" value="Unassembled WGS sequence"/>
</dbReference>
<evidence type="ECO:0000256" key="8">
    <source>
        <dbReference type="ARBA" id="ARBA00022723"/>
    </source>
</evidence>
<name>A0A235B539_9BACL</name>
<dbReference type="GO" id="GO:0098809">
    <property type="term" value="F:nitrite reductase activity"/>
    <property type="evidence" value="ECO:0007669"/>
    <property type="project" value="InterPro"/>
</dbReference>
<evidence type="ECO:0000256" key="1">
    <source>
        <dbReference type="ARBA" id="ARBA00001974"/>
    </source>
</evidence>
<evidence type="ECO:0000256" key="14">
    <source>
        <dbReference type="ARBA" id="ARBA00034078"/>
    </source>
</evidence>
<comment type="pathway">
    <text evidence="2">Nitrogen metabolism; nitrate reduction (assimilation).</text>
</comment>
<evidence type="ECO:0000256" key="15">
    <source>
        <dbReference type="PIRNR" id="PIRNR037149"/>
    </source>
</evidence>
<dbReference type="GO" id="GO:0020037">
    <property type="term" value="F:heme binding"/>
    <property type="evidence" value="ECO:0007669"/>
    <property type="project" value="InterPro"/>
</dbReference>
<keyword evidence="9 15" id="KW-0274">FAD</keyword>
<evidence type="ECO:0000259" key="21">
    <source>
        <dbReference type="Pfam" id="PF18267"/>
    </source>
</evidence>
<evidence type="ECO:0000256" key="13">
    <source>
        <dbReference type="ARBA" id="ARBA00023063"/>
    </source>
</evidence>
<feature type="binding site" description="axial binding residue" evidence="16">
    <location>
        <position position="679"/>
    </location>
    <ligand>
        <name>siroheme</name>
        <dbReference type="ChEBI" id="CHEBI:60052"/>
    </ligand>
    <ligandPart>
        <name>Fe</name>
        <dbReference type="ChEBI" id="CHEBI:18248"/>
    </ligandPart>
</feature>
<dbReference type="GO" id="GO:0050661">
    <property type="term" value="F:NADP binding"/>
    <property type="evidence" value="ECO:0007669"/>
    <property type="project" value="UniProtKB-UniRule"/>
</dbReference>
<dbReference type="SUPFAM" id="SSF56014">
    <property type="entry name" value="Nitrite and sulphite reductase 4Fe-4S domain-like"/>
    <property type="match status" value="1"/>
</dbReference>
<feature type="domain" description="BFD-like [2Fe-2S]-binding" evidence="19">
    <location>
        <begin position="416"/>
        <end position="464"/>
    </location>
</feature>
<keyword evidence="5 16" id="KW-0349">Heme</keyword>
<comment type="similarity">
    <text evidence="3">Belongs to the nitrite and sulfite reductase 4Fe-4S domain family.</text>
</comment>
<dbReference type="Gene3D" id="3.30.413.10">
    <property type="entry name" value="Sulfite Reductase Hemoprotein, domain 1"/>
    <property type="match status" value="1"/>
</dbReference>
<dbReference type="SUPFAM" id="SSF51905">
    <property type="entry name" value="FAD/NAD(P)-binding domain"/>
    <property type="match status" value="2"/>
</dbReference>
<keyword evidence="6 15" id="KW-0285">Flavoprotein</keyword>
<evidence type="ECO:0000259" key="18">
    <source>
        <dbReference type="Pfam" id="PF03460"/>
    </source>
</evidence>
<dbReference type="CDD" id="cd19943">
    <property type="entry name" value="NirB_Fer2_BFD-like_1"/>
    <property type="match status" value="1"/>
</dbReference>
<protein>
    <submittedName>
        <fullName evidence="22">Nitrite reductase large subunit</fullName>
    </submittedName>
</protein>
<evidence type="ECO:0000256" key="6">
    <source>
        <dbReference type="ARBA" id="ARBA00022630"/>
    </source>
</evidence>
<dbReference type="InterPro" id="IPR023753">
    <property type="entry name" value="FAD/NAD-binding_dom"/>
</dbReference>
<dbReference type="UniPathway" id="UPA00653"/>
<keyword evidence="12 16" id="KW-0411">Iron-sulfur</keyword>
<comment type="cofactor">
    <cofactor evidence="16">
        <name>siroheme</name>
        <dbReference type="ChEBI" id="CHEBI:60052"/>
    </cofactor>
    <text evidence="16">Binds 1 siroheme per subunit.</text>
</comment>
<evidence type="ECO:0000256" key="16">
    <source>
        <dbReference type="PIRSR" id="PIRSR037149-1"/>
    </source>
</evidence>
<evidence type="ECO:0000256" key="12">
    <source>
        <dbReference type="ARBA" id="ARBA00023014"/>
    </source>
</evidence>
<dbReference type="InterPro" id="IPR036188">
    <property type="entry name" value="FAD/NAD-bd_sf"/>
</dbReference>
<evidence type="ECO:0000259" key="17">
    <source>
        <dbReference type="Pfam" id="PF01077"/>
    </source>
</evidence>
<evidence type="ECO:0000256" key="3">
    <source>
        <dbReference type="ARBA" id="ARBA00010429"/>
    </source>
</evidence>
<keyword evidence="4 16" id="KW-0004">4Fe-4S</keyword>
<dbReference type="InterPro" id="IPR016156">
    <property type="entry name" value="FAD/NAD-linked_Rdtase_dimer_sf"/>
</dbReference>
<keyword evidence="13 15" id="KW-0534">Nitrate assimilation</keyword>
<evidence type="ECO:0000313" key="22">
    <source>
        <dbReference type="EMBL" id="OYD07079.1"/>
    </source>
</evidence>
<dbReference type="NCBIfam" id="TIGR02374">
    <property type="entry name" value="nitri_red_nirB"/>
    <property type="match status" value="1"/>
</dbReference>
<dbReference type="PANTHER" id="PTHR43809">
    <property type="entry name" value="NITRITE REDUCTASE (NADH) LARGE SUBUNIT"/>
    <property type="match status" value="1"/>
</dbReference>
<dbReference type="AlphaFoldDB" id="A0A235B539"/>
<comment type="caution">
    <text evidence="22">The sequence shown here is derived from an EMBL/GenBank/DDBJ whole genome shotgun (WGS) entry which is preliminary data.</text>
</comment>
<feature type="binding site" evidence="16">
    <location>
        <position position="679"/>
    </location>
    <ligand>
        <name>[4Fe-4S] cluster</name>
        <dbReference type="ChEBI" id="CHEBI:49883"/>
    </ligand>
</feature>
<evidence type="ECO:0000256" key="5">
    <source>
        <dbReference type="ARBA" id="ARBA00022617"/>
    </source>
</evidence>
<dbReference type="RefSeq" id="WP_094264822.1">
    <property type="nucleotide sequence ID" value="NZ_NOWF01000007.1"/>
</dbReference>
<dbReference type="PIRSF" id="PIRSF037149">
    <property type="entry name" value="NirB"/>
    <property type="match status" value="1"/>
</dbReference>
<dbReference type="CDD" id="cd19944">
    <property type="entry name" value="NirB_Fer2_BFD-like_2"/>
    <property type="match status" value="1"/>
</dbReference>
<feature type="binding site" evidence="16">
    <location>
        <position position="641"/>
    </location>
    <ligand>
        <name>[4Fe-4S] cluster</name>
        <dbReference type="ChEBI" id="CHEBI:49883"/>
    </ligand>
</feature>
<accession>A0A235B539</accession>
<dbReference type="Pfam" id="PF04324">
    <property type="entry name" value="Fer2_BFD"/>
    <property type="match status" value="2"/>
</dbReference>
<dbReference type="Gene3D" id="3.30.390.30">
    <property type="match status" value="1"/>
</dbReference>
<evidence type="ECO:0000313" key="23">
    <source>
        <dbReference type="Proteomes" id="UP000215459"/>
    </source>
</evidence>
<feature type="domain" description="FAD/NAD(P)-binding" evidence="20">
    <location>
        <begin position="4"/>
        <end position="283"/>
    </location>
</feature>
<dbReference type="Pfam" id="PF03460">
    <property type="entry name" value="NIR_SIR_ferr"/>
    <property type="match status" value="1"/>
</dbReference>
<feature type="binding site" evidence="16">
    <location>
        <position position="635"/>
    </location>
    <ligand>
        <name>[4Fe-4S] cluster</name>
        <dbReference type="ChEBI" id="CHEBI:49883"/>
    </ligand>
</feature>
<evidence type="ECO:0000256" key="9">
    <source>
        <dbReference type="ARBA" id="ARBA00022827"/>
    </source>
</evidence>
<gene>
    <name evidence="22" type="ORF">CHM34_11780</name>
</gene>
<dbReference type="InterPro" id="IPR012744">
    <property type="entry name" value="Nitri_red_NirB"/>
</dbReference>
<dbReference type="GO" id="GO:0051537">
    <property type="term" value="F:2 iron, 2 sulfur cluster binding"/>
    <property type="evidence" value="ECO:0007669"/>
    <property type="project" value="UniProtKB-KW"/>
</dbReference>
<keyword evidence="7" id="KW-0001">2Fe-2S</keyword>
<reference evidence="22 23" key="1">
    <citation type="submission" date="2017-07" db="EMBL/GenBank/DDBJ databases">
        <title>The genome sequence of Paludifilum halophilum highlights mechanisms for microbial adaptation to high salt environemnts.</title>
        <authorList>
            <person name="Belbahri L."/>
        </authorList>
    </citation>
    <scope>NUCLEOTIDE SEQUENCE [LARGE SCALE GENOMIC DNA]</scope>
    <source>
        <strain evidence="22 23">DSM 102817</strain>
    </source>
</reference>
<dbReference type="FunFam" id="1.10.10.1100:FF:000002">
    <property type="entry name" value="Nitrite reductase large subunit"/>
    <property type="match status" value="1"/>
</dbReference>
<comment type="cofactor">
    <cofactor evidence="1 15">
        <name>FAD</name>
        <dbReference type="ChEBI" id="CHEBI:57692"/>
    </cofactor>
</comment>
<keyword evidence="8 16" id="KW-0479">Metal-binding</keyword>
<dbReference type="GO" id="GO:0042128">
    <property type="term" value="P:nitrate assimilation"/>
    <property type="evidence" value="ECO:0007669"/>
    <property type="project" value="UniProtKB-UniRule"/>
</dbReference>
<dbReference type="InterPro" id="IPR017121">
    <property type="entry name" value="Nitrite_Rdtase_lsu"/>
</dbReference>
<dbReference type="GO" id="GO:0046872">
    <property type="term" value="F:metal ion binding"/>
    <property type="evidence" value="ECO:0007669"/>
    <property type="project" value="UniProtKB-KW"/>
</dbReference>
<dbReference type="Pfam" id="PF01077">
    <property type="entry name" value="NIR_SIR"/>
    <property type="match status" value="1"/>
</dbReference>
<dbReference type="InterPro" id="IPR045854">
    <property type="entry name" value="NO2/SO3_Rdtase_4Fe4S_sf"/>
</dbReference>
<evidence type="ECO:0000259" key="19">
    <source>
        <dbReference type="Pfam" id="PF04324"/>
    </source>
</evidence>
<keyword evidence="11 16" id="KW-0408">Iron</keyword>
<dbReference type="EMBL" id="NOWF01000007">
    <property type="protein sequence ID" value="OYD07079.1"/>
    <property type="molecule type" value="Genomic_DNA"/>
</dbReference>
<dbReference type="InterPro" id="IPR036136">
    <property type="entry name" value="Nit/Sulf_reduc_fer-like_dom_sf"/>
</dbReference>
<dbReference type="InterPro" id="IPR006066">
    <property type="entry name" value="NO2/SO3_Rdtase_FeS/sirohaem_BS"/>
</dbReference>
<keyword evidence="10" id="KW-0560">Oxidoreductase</keyword>
<dbReference type="InterPro" id="IPR007419">
    <property type="entry name" value="BFD-like_2Fe2S-bd_dom"/>
</dbReference>
<dbReference type="PRINTS" id="PR00368">
    <property type="entry name" value="FADPNR"/>
</dbReference>
<dbReference type="GO" id="GO:0051539">
    <property type="term" value="F:4 iron, 4 sulfur cluster binding"/>
    <property type="evidence" value="ECO:0007669"/>
    <property type="project" value="UniProtKB-KW"/>
</dbReference>
<dbReference type="Gene3D" id="3.50.50.60">
    <property type="entry name" value="FAD/NAD(P)-binding domain"/>
    <property type="match status" value="2"/>
</dbReference>
<feature type="domain" description="Nitrite/Sulfite reductase ferredoxin-like" evidence="18">
    <location>
        <begin position="556"/>
        <end position="618"/>
    </location>
</feature>
<dbReference type="GO" id="GO:0050660">
    <property type="term" value="F:flavin adenine dinucleotide binding"/>
    <property type="evidence" value="ECO:0007669"/>
    <property type="project" value="UniProtKB-UniRule"/>
</dbReference>
<dbReference type="FunFam" id="3.50.50.60:FF:000033">
    <property type="entry name" value="Nitrite reductase [NAD(P)H], large subunit"/>
    <property type="match status" value="1"/>
</dbReference>
<feature type="binding site" evidence="16">
    <location>
        <position position="675"/>
    </location>
    <ligand>
        <name>[4Fe-4S] cluster</name>
        <dbReference type="ChEBI" id="CHEBI:49883"/>
    </ligand>
</feature>
<evidence type="ECO:0000256" key="11">
    <source>
        <dbReference type="ARBA" id="ARBA00023004"/>
    </source>
</evidence>
<dbReference type="Gene3D" id="1.10.10.1100">
    <property type="entry name" value="BFD-like [2Fe-2S]-binding domain"/>
    <property type="match status" value="1"/>
</dbReference>
<dbReference type="OrthoDB" id="9792592at2"/>
<feature type="domain" description="Nitrite/sulphite reductase 4Fe-4S" evidence="17">
    <location>
        <begin position="626"/>
        <end position="763"/>
    </location>
</feature>
<dbReference type="PRINTS" id="PR00397">
    <property type="entry name" value="SIROHAEM"/>
</dbReference>
<comment type="cofactor">
    <cofactor evidence="16">
        <name>[4Fe-4S] cluster</name>
        <dbReference type="ChEBI" id="CHEBI:49883"/>
    </cofactor>
    <text evidence="16">Binds 1 [4Fe-4S] cluster per subunit.</text>
</comment>
<dbReference type="Pfam" id="PF18267">
    <property type="entry name" value="Rubredoxin_C"/>
    <property type="match status" value="1"/>
</dbReference>
<sequence length="816" mass="91117">MKKKLVLVGNGMAGVNVVEHVLKLAKDQYEITIFGQEPHPNYNRILLSSVLAGDTEMEDIILNDWDWYEKNGITLYAGHEVTRVDTEKRKVYTDNGLSVPYDQLLLATGSHPLMLPLPGREKDGVIAFRDMKDCEAMVEASRKYKKAAVIGGGLLGLEAARGLLNLNMDVSVIHLFDRLMERQLDREAAKMLQAELERQGMRFLMEKQTEKILGEKRVTGLQFKDGSTIDADLVVMAVGIRPNVRLAAESGFEVNRGIVVNDFMETSTPDVYAVGECAEHRETVYGLVAPHREQGAVLAKRLCGLDTPPYEGSVVSTKLKVSGVDVFSAGEFNDQPDTRSLRIQDEWKGIYKKVLLRDDRIIGGVLFGDTSDSASLFRWIRDRREMTDAIHAALAVTDSSDSGISPVREMEDADQVCDCNGVSKGQILEGIREKGLASVAEVKRYTKAGSSCGGCQPLVEQILQQELGEEYDRENASRTPICSCTDLTRDEVVEAIRQKRLTMVKETMNVLDWKNPEGCPRCRPALNYYLGMVWPREHEDERESRIINEQRHANIQNDGTYSVVPRMYGGVTSPEELRRIADVAEKYRVRMVKVTGGQRLDLLGVQKEDLPKIWSELGMASGHAYAKAIRTVKTCVGADFCRFGTQNSIQMGIDMEKKFEGLDTPHKVKMAVSACPRNCAESGIKDLGVVGVEGGWEIYIGGNGGVNLRGADFLCKVQTSEEVMEVTGAYLQFYRETAEYWERTSGWIERIGLEAIKKAVVEDQENCKQLLSRLEQVLSSRRDPWKKDASDSAIRQSLYEESRVSVSAEHGREGDI</sequence>
<dbReference type="PANTHER" id="PTHR43809:SF1">
    <property type="entry name" value="NITRITE REDUCTASE (NADH) LARGE SUBUNIT"/>
    <property type="match status" value="1"/>
</dbReference>
<dbReference type="InterPro" id="IPR041575">
    <property type="entry name" value="Rubredoxin_C"/>
</dbReference>
<dbReference type="InterPro" id="IPR041854">
    <property type="entry name" value="BFD-like_2Fe2S-bd_dom_sf"/>
</dbReference>
<dbReference type="Gene3D" id="3.90.480.20">
    <property type="match status" value="1"/>
</dbReference>
<evidence type="ECO:0000259" key="20">
    <source>
        <dbReference type="Pfam" id="PF07992"/>
    </source>
</evidence>
<dbReference type="InterPro" id="IPR005117">
    <property type="entry name" value="NiRdtase/SiRdtase_haem-b_fer"/>
</dbReference>
<evidence type="ECO:0000256" key="7">
    <source>
        <dbReference type="ARBA" id="ARBA00022714"/>
    </source>
</evidence>
<comment type="cofactor">
    <cofactor evidence="14">
        <name>[2Fe-2S] cluster</name>
        <dbReference type="ChEBI" id="CHEBI:190135"/>
    </cofactor>
</comment>
<proteinExistence type="inferred from homology"/>